<reference evidence="1 2" key="1">
    <citation type="submission" date="2024-10" db="EMBL/GenBank/DDBJ databases">
        <title>The Natural Products Discovery Center: Release of the First 8490 Sequenced Strains for Exploring Actinobacteria Biosynthetic Diversity.</title>
        <authorList>
            <person name="Kalkreuter E."/>
            <person name="Kautsar S.A."/>
            <person name="Yang D."/>
            <person name="Bader C.D."/>
            <person name="Teijaro C.N."/>
            <person name="Fluegel L."/>
            <person name="Davis C.M."/>
            <person name="Simpson J.R."/>
            <person name="Lauterbach L."/>
            <person name="Steele A.D."/>
            <person name="Gui C."/>
            <person name="Meng S."/>
            <person name="Li G."/>
            <person name="Viehrig K."/>
            <person name="Ye F."/>
            <person name="Su P."/>
            <person name="Kiefer A.F."/>
            <person name="Nichols A."/>
            <person name="Cepeda A.J."/>
            <person name="Yan W."/>
            <person name="Fan B."/>
            <person name="Jiang Y."/>
            <person name="Adhikari A."/>
            <person name="Zheng C.-J."/>
            <person name="Schuster L."/>
            <person name="Cowan T.M."/>
            <person name="Smanski M.J."/>
            <person name="Chevrette M.G."/>
            <person name="De Carvalho L.P.S."/>
            <person name="Shen B."/>
        </authorList>
    </citation>
    <scope>NUCLEOTIDE SEQUENCE [LARGE SCALE GENOMIC DNA]</scope>
    <source>
        <strain evidence="1 2">NPDC004550</strain>
    </source>
</reference>
<sequence length="332" mass="35728">MAERLKLGCDPVTIRAVLARACGGQLAARAPDGRRASALTLSGIPFEVSVVGGRGRYAPAVRYLTEAGTQEPTFAARVGAQFATIGALADWLPSSGRKVADLLRSFLATLYPDPAQVPRRQRSTAWTGIVHHAAAPSQLSRLKVYGTAATAFGNSEEFFSVFPDFRELVSVPANDEHFRYSIAAIEVDANGDVTHKLYLTSRSRDTAVPMKLVRHFGDPAWEVLSELVRCGVDPAGLHDHDFFVCRSRDSNGIQSFALSVAAQRNDDLSLLVPELASRHHGSTYAVDALAEAARSQGAAWRYSALGLGFSADGIDKLNVYGTPTWGALNSDR</sequence>
<accession>A0ABW6NF20</accession>
<organism evidence="1 2">
    <name type="scientific">Nocardia africana</name>
    <dbReference type="NCBI Taxonomy" id="134964"/>
    <lineage>
        <taxon>Bacteria</taxon>
        <taxon>Bacillati</taxon>
        <taxon>Actinomycetota</taxon>
        <taxon>Actinomycetes</taxon>
        <taxon>Mycobacteriales</taxon>
        <taxon>Nocardiaceae</taxon>
        <taxon>Nocardia</taxon>
    </lineage>
</organism>
<evidence type="ECO:0000313" key="2">
    <source>
        <dbReference type="Proteomes" id="UP001601521"/>
    </source>
</evidence>
<dbReference type="EMBL" id="JBIALX010000003">
    <property type="protein sequence ID" value="MFF0453747.1"/>
    <property type="molecule type" value="Genomic_DNA"/>
</dbReference>
<comment type="caution">
    <text evidence="1">The sequence shown here is derived from an EMBL/GenBank/DDBJ whole genome shotgun (WGS) entry which is preliminary data.</text>
</comment>
<evidence type="ECO:0000313" key="1">
    <source>
        <dbReference type="EMBL" id="MFF0453747.1"/>
    </source>
</evidence>
<name>A0ABW6NF20_9NOCA</name>
<protein>
    <submittedName>
        <fullName evidence="1">Uncharacterized protein</fullName>
    </submittedName>
</protein>
<dbReference type="Proteomes" id="UP001601521">
    <property type="component" value="Unassembled WGS sequence"/>
</dbReference>
<keyword evidence="2" id="KW-1185">Reference proteome</keyword>
<gene>
    <name evidence="1" type="ORF">ACFYTH_10300</name>
</gene>
<proteinExistence type="predicted"/>
<dbReference type="RefSeq" id="WP_387250555.1">
    <property type="nucleotide sequence ID" value="NZ_JBIALX010000003.1"/>
</dbReference>